<dbReference type="EMBL" id="JARFYM010000039">
    <property type="protein sequence ID" value="MDL2403153.1"/>
    <property type="molecule type" value="Genomic_DNA"/>
</dbReference>
<evidence type="ECO:0000313" key="3">
    <source>
        <dbReference type="Proteomes" id="UP001172645"/>
    </source>
</evidence>
<comment type="caution">
    <text evidence="2">The sequence shown here is derived from an EMBL/GenBank/DDBJ whole genome shotgun (WGS) entry which is preliminary data.</text>
</comment>
<reference evidence="2" key="1">
    <citation type="submission" date="2023-06" db="EMBL/GenBank/DDBJ databases">
        <title>Phylogenetic Diversity of Rhizobium strains.</title>
        <authorList>
            <person name="Moura F.T."/>
            <person name="Helene L.C.F."/>
            <person name="Hungria M."/>
        </authorList>
    </citation>
    <scope>NUCLEOTIDE SEQUENCE</scope>
    <source>
        <strain evidence="2">CCGE526</strain>
    </source>
</reference>
<evidence type="ECO:0000256" key="1">
    <source>
        <dbReference type="SAM" id="Phobius"/>
    </source>
</evidence>
<proteinExistence type="predicted"/>
<sequence>MGAEVDNLVIVASAATRLNLMGNYFERQWIEIHEVTEMEFVLLFGALVIACIAVLLFQCIDVINAYEDLIRERVRQLRLRNDKLEAEFKPDGATNRE</sequence>
<keyword evidence="1" id="KW-1133">Transmembrane helix</keyword>
<gene>
    <name evidence="2" type="ORF">PY649_30145</name>
</gene>
<keyword evidence="1" id="KW-0472">Membrane</keyword>
<dbReference type="Proteomes" id="UP001172645">
    <property type="component" value="Unassembled WGS sequence"/>
</dbReference>
<feature type="transmembrane region" description="Helical" evidence="1">
    <location>
        <begin position="40"/>
        <end position="66"/>
    </location>
</feature>
<dbReference type="RefSeq" id="WP_120709144.1">
    <property type="nucleotide sequence ID" value="NZ_JARFYM010000039.1"/>
</dbReference>
<keyword evidence="3" id="KW-1185">Reference proteome</keyword>
<evidence type="ECO:0008006" key="4">
    <source>
        <dbReference type="Google" id="ProtNLM"/>
    </source>
</evidence>
<name>A0ABT7K3H9_9HYPH</name>
<keyword evidence="1" id="KW-0812">Transmembrane</keyword>
<protein>
    <recommendedName>
        <fullName evidence="4">Transmembrane protein</fullName>
    </recommendedName>
</protein>
<accession>A0ABT7K3H9</accession>
<organism evidence="2 3">
    <name type="scientific">Rhizobium mayense</name>
    <dbReference type="NCBI Taxonomy" id="1312184"/>
    <lineage>
        <taxon>Bacteria</taxon>
        <taxon>Pseudomonadati</taxon>
        <taxon>Pseudomonadota</taxon>
        <taxon>Alphaproteobacteria</taxon>
        <taxon>Hyphomicrobiales</taxon>
        <taxon>Rhizobiaceae</taxon>
        <taxon>Rhizobium/Agrobacterium group</taxon>
        <taxon>Rhizobium</taxon>
    </lineage>
</organism>
<evidence type="ECO:0000313" key="2">
    <source>
        <dbReference type="EMBL" id="MDL2403153.1"/>
    </source>
</evidence>